<dbReference type="RefSeq" id="WP_090949786.1">
    <property type="nucleotide sequence ID" value="NZ_FOJS01000022.1"/>
</dbReference>
<dbReference type="NCBIfam" id="TIGR00254">
    <property type="entry name" value="GGDEF"/>
    <property type="match status" value="1"/>
</dbReference>
<name>A0A1I0TDA8_9BACL</name>
<keyword evidence="6" id="KW-1185">Reference proteome</keyword>
<feature type="domain" description="GGDEF" evidence="4">
    <location>
        <begin position="425"/>
        <end position="555"/>
    </location>
</feature>
<dbReference type="Pfam" id="PF13426">
    <property type="entry name" value="PAS_9"/>
    <property type="match status" value="2"/>
</dbReference>
<dbReference type="Pfam" id="PF00990">
    <property type="entry name" value="GGDEF"/>
    <property type="match status" value="1"/>
</dbReference>
<dbReference type="InterPro" id="IPR000700">
    <property type="entry name" value="PAS-assoc_C"/>
</dbReference>
<dbReference type="PROSITE" id="PS50113">
    <property type="entry name" value="PAC"/>
    <property type="match status" value="2"/>
</dbReference>
<evidence type="ECO:0000259" key="4">
    <source>
        <dbReference type="PROSITE" id="PS50887"/>
    </source>
</evidence>
<feature type="coiled-coil region" evidence="1">
    <location>
        <begin position="121"/>
        <end position="151"/>
    </location>
</feature>
<dbReference type="Pfam" id="PF08448">
    <property type="entry name" value="PAS_4"/>
    <property type="match status" value="1"/>
</dbReference>
<evidence type="ECO:0000259" key="2">
    <source>
        <dbReference type="PROSITE" id="PS50112"/>
    </source>
</evidence>
<sequence length="555" mass="63494">MNNDKLLSADLFHCLDILNDILNAIKDTVFVVKADGDTFRYIWMNQAARHEIGVDETVYGKRLEDVLSPEQVAVVKTKYQQAIEAKSTVVYEDTFVTSNGSFVRETILIPICFEDETSGIIVAVERDVTEQKKKEQELQKAKWELKINEQRFQSLIEHNTDVIFELDLHGTVRRVNPVVETILGYSADEVIGRLFTVFVAREDRERALSHLQKAIEGYSKEYEASVYHRTGKKVNLQIKKVPIIVNHQVTGVFCIAKDITEKEQMKQQLAASEERYRKLVEFLPEAIIVCNNEGKIVYANLAGVKLLGAKQKQDIVGNAIWKFFRDATPIAWKKWQNSSDAQEPFIEEFVRLDGKTVYLEVSLSAVEFAGEPAMQGIFRDVTERINYEKQLEFLAFHDPLTKLPNRRLFFDIVGESIEEAKRSKNGLAVMYLDMDNFKDVNDTFGHEIGDELLKQFAERIRKNVGANNVVCRIGGDEFLVLLKGIKERTDVNKFAKRLYKNIQKPYQIKNLTIRATTSIGIAVYPADGATPKALIRHADQALYKAKAKKNSYRFY</sequence>
<dbReference type="EMBL" id="FOJS01000022">
    <property type="protein sequence ID" value="SFA49700.1"/>
    <property type="molecule type" value="Genomic_DNA"/>
</dbReference>
<organism evidence="5 6">
    <name type="scientific">Parageobacillus thermantarcticus</name>
    <dbReference type="NCBI Taxonomy" id="186116"/>
    <lineage>
        <taxon>Bacteria</taxon>
        <taxon>Bacillati</taxon>
        <taxon>Bacillota</taxon>
        <taxon>Bacilli</taxon>
        <taxon>Bacillales</taxon>
        <taxon>Anoxybacillaceae</taxon>
        <taxon>Parageobacillus</taxon>
    </lineage>
</organism>
<feature type="domain" description="PAS" evidence="2">
    <location>
        <begin position="18"/>
        <end position="86"/>
    </location>
</feature>
<protein>
    <submittedName>
        <fullName evidence="5">PAS domain S-box-containing protein/diguanylate cyclase (GGDEF) domain-containing protein</fullName>
    </submittedName>
</protein>
<proteinExistence type="predicted"/>
<dbReference type="InterPro" id="IPR029787">
    <property type="entry name" value="Nucleotide_cyclase"/>
</dbReference>
<dbReference type="PROSITE" id="PS50887">
    <property type="entry name" value="GGDEF"/>
    <property type="match status" value="1"/>
</dbReference>
<dbReference type="SUPFAM" id="SSF55785">
    <property type="entry name" value="PYP-like sensor domain (PAS domain)"/>
    <property type="match status" value="3"/>
</dbReference>
<feature type="coiled-coil region" evidence="1">
    <location>
        <begin position="255"/>
        <end position="282"/>
    </location>
</feature>
<dbReference type="InterPro" id="IPR001610">
    <property type="entry name" value="PAC"/>
</dbReference>
<evidence type="ECO:0000313" key="6">
    <source>
        <dbReference type="Proteomes" id="UP000198650"/>
    </source>
</evidence>
<dbReference type="CDD" id="cd00130">
    <property type="entry name" value="PAS"/>
    <property type="match status" value="2"/>
</dbReference>
<dbReference type="FunFam" id="3.30.70.270:FF:000001">
    <property type="entry name" value="Diguanylate cyclase domain protein"/>
    <property type="match status" value="1"/>
</dbReference>
<dbReference type="PROSITE" id="PS50112">
    <property type="entry name" value="PAS"/>
    <property type="match status" value="3"/>
</dbReference>
<dbReference type="InterPro" id="IPR052155">
    <property type="entry name" value="Biofilm_reg_signaling"/>
</dbReference>
<evidence type="ECO:0000313" key="5">
    <source>
        <dbReference type="EMBL" id="SFA49700.1"/>
    </source>
</evidence>
<dbReference type="InterPro" id="IPR013656">
    <property type="entry name" value="PAS_4"/>
</dbReference>
<dbReference type="InterPro" id="IPR000160">
    <property type="entry name" value="GGDEF_dom"/>
</dbReference>
<dbReference type="InterPro" id="IPR000014">
    <property type="entry name" value="PAS"/>
</dbReference>
<dbReference type="PANTHER" id="PTHR44757">
    <property type="entry name" value="DIGUANYLATE CYCLASE DGCP"/>
    <property type="match status" value="1"/>
</dbReference>
<dbReference type="NCBIfam" id="TIGR00229">
    <property type="entry name" value="sensory_box"/>
    <property type="match status" value="3"/>
</dbReference>
<dbReference type="SMART" id="SM00267">
    <property type="entry name" value="GGDEF"/>
    <property type="match status" value="1"/>
</dbReference>
<dbReference type="STRING" id="186116.SAMN05192569_102231"/>
<dbReference type="CDD" id="cd01949">
    <property type="entry name" value="GGDEF"/>
    <property type="match status" value="1"/>
</dbReference>
<accession>A0A1I0TDA8</accession>
<gene>
    <name evidence="5" type="ORF">SAMN05192569_102231</name>
</gene>
<feature type="domain" description="PAC" evidence="3">
    <location>
        <begin position="220"/>
        <end position="271"/>
    </location>
</feature>
<dbReference type="Gene3D" id="3.30.70.270">
    <property type="match status" value="1"/>
</dbReference>
<feature type="domain" description="PAS" evidence="2">
    <location>
        <begin position="148"/>
        <end position="218"/>
    </location>
</feature>
<evidence type="ECO:0000256" key="1">
    <source>
        <dbReference type="SAM" id="Coils"/>
    </source>
</evidence>
<feature type="domain" description="PAS" evidence="2">
    <location>
        <begin position="272"/>
        <end position="313"/>
    </location>
</feature>
<reference evidence="6" key="1">
    <citation type="submission" date="2016-10" db="EMBL/GenBank/DDBJ databases">
        <authorList>
            <person name="Varghese N."/>
            <person name="Submissions S."/>
        </authorList>
    </citation>
    <scope>NUCLEOTIDE SEQUENCE [LARGE SCALE GENOMIC DNA]</scope>
    <source>
        <strain evidence="6">M1</strain>
    </source>
</reference>
<dbReference type="SMART" id="SM00086">
    <property type="entry name" value="PAC"/>
    <property type="match status" value="3"/>
</dbReference>
<keyword evidence="1" id="KW-0175">Coiled coil</keyword>
<dbReference type="PANTHER" id="PTHR44757:SF2">
    <property type="entry name" value="BIOFILM ARCHITECTURE MAINTENANCE PROTEIN MBAA"/>
    <property type="match status" value="1"/>
</dbReference>
<dbReference type="AlphaFoldDB" id="A0A1I0TDA8"/>
<evidence type="ECO:0000259" key="3">
    <source>
        <dbReference type="PROSITE" id="PS50113"/>
    </source>
</evidence>
<dbReference type="Proteomes" id="UP000198650">
    <property type="component" value="Unassembled WGS sequence"/>
</dbReference>
<dbReference type="SUPFAM" id="SSF55073">
    <property type="entry name" value="Nucleotide cyclase"/>
    <property type="match status" value="1"/>
</dbReference>
<dbReference type="SMART" id="SM00091">
    <property type="entry name" value="PAS"/>
    <property type="match status" value="3"/>
</dbReference>
<dbReference type="InterPro" id="IPR043128">
    <property type="entry name" value="Rev_trsase/Diguanyl_cyclase"/>
</dbReference>
<dbReference type="InterPro" id="IPR035965">
    <property type="entry name" value="PAS-like_dom_sf"/>
</dbReference>
<dbReference type="OrthoDB" id="9759607at2"/>
<feature type="domain" description="PAC" evidence="3">
    <location>
        <begin position="89"/>
        <end position="140"/>
    </location>
</feature>
<dbReference type="Gene3D" id="3.30.450.20">
    <property type="entry name" value="PAS domain"/>
    <property type="match status" value="3"/>
</dbReference>